<dbReference type="OMA" id="DERRCEW"/>
<keyword evidence="4" id="KW-1185">Reference proteome</keyword>
<dbReference type="SUPFAM" id="SSF52540">
    <property type="entry name" value="P-loop containing nucleoside triphosphate hydrolases"/>
    <property type="match status" value="1"/>
</dbReference>
<dbReference type="GeneID" id="27721044"/>
<evidence type="ECO:0000256" key="1">
    <source>
        <dbReference type="ARBA" id="ARBA00022737"/>
    </source>
</evidence>
<dbReference type="Pfam" id="PF24809">
    <property type="entry name" value="DUF7708"/>
    <property type="match status" value="1"/>
</dbReference>
<dbReference type="AlphaFoldDB" id="A0A084GE55"/>
<proteinExistence type="predicted"/>
<dbReference type="InterPro" id="IPR056884">
    <property type="entry name" value="NPHP3-like_N"/>
</dbReference>
<gene>
    <name evidence="3" type="ORF">SAPIO_CDS1972</name>
</gene>
<keyword evidence="1" id="KW-0677">Repeat</keyword>
<dbReference type="InterPro" id="IPR027417">
    <property type="entry name" value="P-loop_NTPase"/>
</dbReference>
<dbReference type="Proteomes" id="UP000028545">
    <property type="component" value="Unassembled WGS sequence"/>
</dbReference>
<dbReference type="PANTHER" id="PTHR10039">
    <property type="entry name" value="AMELOGENIN"/>
    <property type="match status" value="1"/>
</dbReference>
<dbReference type="EMBL" id="JOWA01000077">
    <property type="protein sequence ID" value="KEZ45617.1"/>
    <property type="molecule type" value="Genomic_DNA"/>
</dbReference>
<dbReference type="Pfam" id="PF24883">
    <property type="entry name" value="NPHP3_N"/>
    <property type="match status" value="1"/>
</dbReference>
<feature type="domain" description="NACHT" evidence="2">
    <location>
        <begin position="276"/>
        <end position="410"/>
    </location>
</feature>
<evidence type="ECO:0000313" key="4">
    <source>
        <dbReference type="Proteomes" id="UP000028545"/>
    </source>
</evidence>
<reference evidence="3 4" key="1">
    <citation type="journal article" date="2014" name="Genome Announc.">
        <title>Draft genome sequence of the pathogenic fungus Scedosporium apiospermum.</title>
        <authorList>
            <person name="Vandeputte P."/>
            <person name="Ghamrawi S."/>
            <person name="Rechenmann M."/>
            <person name="Iltis A."/>
            <person name="Giraud S."/>
            <person name="Fleury M."/>
            <person name="Thornton C."/>
            <person name="Delhaes L."/>
            <person name="Meyer W."/>
            <person name="Papon N."/>
            <person name="Bouchara J.P."/>
        </authorList>
    </citation>
    <scope>NUCLEOTIDE SEQUENCE [LARGE SCALE GENOMIC DNA]</scope>
    <source>
        <strain evidence="3 4">IHEM 14462</strain>
    </source>
</reference>
<evidence type="ECO:0000313" key="3">
    <source>
        <dbReference type="EMBL" id="KEZ45617.1"/>
    </source>
</evidence>
<dbReference type="KEGG" id="sapo:SAPIO_CDS1972"/>
<dbReference type="Gene3D" id="3.40.50.300">
    <property type="entry name" value="P-loop containing nucleotide triphosphate hydrolases"/>
    <property type="match status" value="1"/>
</dbReference>
<protein>
    <recommendedName>
        <fullName evidence="2">NACHT domain-containing protein</fullName>
    </recommendedName>
</protein>
<dbReference type="PANTHER" id="PTHR10039:SF14">
    <property type="entry name" value="NACHT DOMAIN-CONTAINING PROTEIN"/>
    <property type="match status" value="1"/>
</dbReference>
<dbReference type="InterPro" id="IPR056125">
    <property type="entry name" value="DUF7708"/>
</dbReference>
<dbReference type="VEuPathDB" id="FungiDB:SAPIO_CDS1972"/>
<accession>A0A084GE55</accession>
<name>A0A084GE55_PSEDA</name>
<dbReference type="RefSeq" id="XP_016645416.1">
    <property type="nucleotide sequence ID" value="XM_016785119.1"/>
</dbReference>
<evidence type="ECO:0000259" key="2">
    <source>
        <dbReference type="PROSITE" id="PS50837"/>
    </source>
</evidence>
<dbReference type="InterPro" id="IPR007111">
    <property type="entry name" value="NACHT_NTPase"/>
</dbReference>
<dbReference type="HOGENOM" id="CLU_002406_0_1_1"/>
<sequence>MDPSQQAFKSAMAAFKKTINDNKLHQDILRTTTIEGVWTEAKNIQARQEAKNRIRNMGKIRRFLDKIAAYASTVDTFVQVKPEIMALIWGPIRILLVWTENIAKLADAIFEAMEKIGDALPQFIDAAKIFSDNEKLKQVLALFYGDILDFYAIMLAFFRLSRAEIFFESVWPARRAKVEAVVSNIERHSSLFRNEVTLRHIQEEHEARTRLLAHFDQETEFQDREKFKALRTQVSPVTYDRRLDWLLNRSCDNSAEWLLQDDRFLAWIDISNRATPLLWLQGIPGAGKTFLAAAAIEAARTHHRTLFAFVSHVYQSSTTALVILQSLVFQLAIDSTDIQSILTGADERSLVGKTAYVSDLLKMLLKTAGPTYIVLDGVDEMEADERSILLRELAHLDDCPETRMLVSCRPEDDISRVLETKATSLRVDKRNSDSIKGYINTRLREWNRTENFDKDTQVQLQYLLSPLAEKAAGMFLYARIILDNVMLLTELDEIKRELKVLPADLNDAYIFSHQVDSFIDRSEANYNLATSSLAYLCSGIFDASLSDEQLRKGLLTGRYRFHTYAARYWIFLAMRCLEEPGDSSAYPDLLMLLVRLAVELGNPRFESQTEAPNATVVRKLQSDYPEIFRIICGGLRFLEDERRCEWNHTNGSFYMGQL</sequence>
<comment type="caution">
    <text evidence="3">The sequence shown here is derived from an EMBL/GenBank/DDBJ whole genome shotgun (WGS) entry which is preliminary data.</text>
</comment>
<organism evidence="3 4">
    <name type="scientific">Pseudallescheria apiosperma</name>
    <name type="common">Scedosporium apiospermum</name>
    <dbReference type="NCBI Taxonomy" id="563466"/>
    <lineage>
        <taxon>Eukaryota</taxon>
        <taxon>Fungi</taxon>
        <taxon>Dikarya</taxon>
        <taxon>Ascomycota</taxon>
        <taxon>Pezizomycotina</taxon>
        <taxon>Sordariomycetes</taxon>
        <taxon>Hypocreomycetidae</taxon>
        <taxon>Microascales</taxon>
        <taxon>Microascaceae</taxon>
        <taxon>Scedosporium</taxon>
    </lineage>
</organism>
<dbReference type="PROSITE" id="PS50837">
    <property type="entry name" value="NACHT"/>
    <property type="match status" value="1"/>
</dbReference>
<dbReference type="OrthoDB" id="21416at2759"/>